<organism evidence="7 8">
    <name type="scientific">Clavelina lepadiformis</name>
    <name type="common">Light-bulb sea squirt</name>
    <name type="synonym">Ascidia lepadiformis</name>
    <dbReference type="NCBI Taxonomy" id="159417"/>
    <lineage>
        <taxon>Eukaryota</taxon>
        <taxon>Metazoa</taxon>
        <taxon>Chordata</taxon>
        <taxon>Tunicata</taxon>
        <taxon>Ascidiacea</taxon>
        <taxon>Aplousobranchia</taxon>
        <taxon>Clavelinidae</taxon>
        <taxon>Clavelina</taxon>
    </lineage>
</organism>
<evidence type="ECO:0000256" key="1">
    <source>
        <dbReference type="ARBA" id="ARBA00004604"/>
    </source>
</evidence>
<dbReference type="Pfam" id="PF00076">
    <property type="entry name" value="RRM_1"/>
    <property type="match status" value="1"/>
</dbReference>
<evidence type="ECO:0000256" key="5">
    <source>
        <dbReference type="ARBA" id="ARBA00023242"/>
    </source>
</evidence>
<keyword evidence="4" id="KW-0694">RNA-binding</keyword>
<dbReference type="PANTHER" id="PTHR12311:SF7">
    <property type="entry name" value="ACTIVATOR OF BASAL TRANSCRIPTION 1"/>
    <property type="match status" value="1"/>
</dbReference>
<comment type="similarity">
    <text evidence="2">Belongs to the ESF2/ABP1 family.</text>
</comment>
<evidence type="ECO:0000313" key="8">
    <source>
        <dbReference type="Proteomes" id="UP001642483"/>
    </source>
</evidence>
<reference evidence="7 8" key="1">
    <citation type="submission" date="2024-02" db="EMBL/GenBank/DDBJ databases">
        <authorList>
            <person name="Daric V."/>
            <person name="Darras S."/>
        </authorList>
    </citation>
    <scope>NUCLEOTIDE SEQUENCE [LARGE SCALE GENOMIC DNA]</scope>
</reference>
<dbReference type="InterPro" id="IPR035979">
    <property type="entry name" value="RBD_domain_sf"/>
</dbReference>
<comment type="subcellular location">
    <subcellularLocation>
        <location evidence="1">Nucleus</location>
        <location evidence="1">Nucleolus</location>
    </subcellularLocation>
</comment>
<dbReference type="EMBL" id="CAWYQH010000119">
    <property type="protein sequence ID" value="CAK8691343.1"/>
    <property type="molecule type" value="Genomic_DNA"/>
</dbReference>
<proteinExistence type="inferred from homology"/>
<dbReference type="InterPro" id="IPR039119">
    <property type="entry name" value="ABT1/Esf2"/>
</dbReference>
<dbReference type="InterPro" id="IPR012677">
    <property type="entry name" value="Nucleotide-bd_a/b_plait_sf"/>
</dbReference>
<sequence>MADVHEIDEDDCNTDNSNIMKQTVPGVIYISFLPPRMTPLHLRQIFEKYGEVGRIFLQPDERKVTKKKGRPKYNKGSFTEGWIEMGDKKVAKKIALTFHNTLMEDGKKSKFSDYTWNLKYLHRFRWGHLTERLAHEREVRKQKMRVEQSQARRETAAFVANIDAGKRLKSIKERREKRGDVWQEKRNPRKIKQRKTVEEMRLEKLHKLNEIPLEKDVTSQDFKNTSNKAIDSKKVVLSKIFGS</sequence>
<dbReference type="Gene3D" id="3.30.70.330">
    <property type="match status" value="1"/>
</dbReference>
<evidence type="ECO:0000313" key="7">
    <source>
        <dbReference type="EMBL" id="CAK8691343.1"/>
    </source>
</evidence>
<comment type="caution">
    <text evidence="7">The sequence shown here is derived from an EMBL/GenBank/DDBJ whole genome shotgun (WGS) entry which is preliminary data.</text>
</comment>
<dbReference type="SUPFAM" id="SSF54928">
    <property type="entry name" value="RNA-binding domain, RBD"/>
    <property type="match status" value="1"/>
</dbReference>
<name>A0ABP0GHX3_CLALP</name>
<dbReference type="InterPro" id="IPR034353">
    <property type="entry name" value="ABT1/ESF2_RRM"/>
</dbReference>
<evidence type="ECO:0000256" key="2">
    <source>
        <dbReference type="ARBA" id="ARBA00005819"/>
    </source>
</evidence>
<keyword evidence="5" id="KW-0539">Nucleus</keyword>
<accession>A0ABP0GHX3</accession>
<evidence type="ECO:0000256" key="4">
    <source>
        <dbReference type="ARBA" id="ARBA00022884"/>
    </source>
</evidence>
<feature type="domain" description="RRM" evidence="6">
    <location>
        <begin position="27"/>
        <end position="112"/>
    </location>
</feature>
<gene>
    <name evidence="7" type="ORF">CVLEPA_LOCUS23909</name>
</gene>
<dbReference type="CDD" id="cd12263">
    <property type="entry name" value="RRM_ABT1_like"/>
    <property type="match status" value="1"/>
</dbReference>
<dbReference type="SMART" id="SM00360">
    <property type="entry name" value="RRM"/>
    <property type="match status" value="1"/>
</dbReference>
<dbReference type="InterPro" id="IPR000504">
    <property type="entry name" value="RRM_dom"/>
</dbReference>
<evidence type="ECO:0000259" key="6">
    <source>
        <dbReference type="SMART" id="SM00360"/>
    </source>
</evidence>
<dbReference type="PANTHER" id="PTHR12311">
    <property type="entry name" value="ACTIVATOR OF BASAL TRANSCRIPTION 1"/>
    <property type="match status" value="1"/>
</dbReference>
<protein>
    <recommendedName>
        <fullName evidence="3">Activator of basal transcription 1</fullName>
    </recommendedName>
</protein>
<dbReference type="Proteomes" id="UP001642483">
    <property type="component" value="Unassembled WGS sequence"/>
</dbReference>
<keyword evidence="8" id="KW-1185">Reference proteome</keyword>
<evidence type="ECO:0000256" key="3">
    <source>
        <dbReference type="ARBA" id="ARBA00020737"/>
    </source>
</evidence>